<evidence type="ECO:0000259" key="15">
    <source>
        <dbReference type="PROSITE" id="PS50057"/>
    </source>
</evidence>
<keyword evidence="17" id="KW-1185">Reference proteome</keyword>
<dbReference type="CDD" id="cd13195">
    <property type="entry name" value="FERM_C_MYLIP_IDOL"/>
    <property type="match status" value="1"/>
</dbReference>
<dbReference type="GO" id="GO:0007369">
    <property type="term" value="P:gastrulation"/>
    <property type="evidence" value="ECO:0007669"/>
    <property type="project" value="UniProtKB-KW"/>
</dbReference>
<dbReference type="InterPro" id="IPR018979">
    <property type="entry name" value="FERM_N"/>
</dbReference>
<proteinExistence type="predicted"/>
<dbReference type="OrthoDB" id="10037309at2759"/>
<evidence type="ECO:0000256" key="8">
    <source>
        <dbReference type="ARBA" id="ARBA00022771"/>
    </source>
</evidence>
<comment type="subcellular location">
    <subcellularLocation>
        <location evidence="2">Cytoplasm</location>
    </subcellularLocation>
</comment>
<evidence type="ECO:0000256" key="4">
    <source>
        <dbReference type="ARBA" id="ARBA00012483"/>
    </source>
</evidence>
<protein>
    <recommendedName>
        <fullName evidence="4">RING-type E3 ubiquitin transferase</fullName>
        <ecNumber evidence="4">2.3.2.27</ecNumber>
    </recommendedName>
</protein>
<dbReference type="GO" id="GO:0061630">
    <property type="term" value="F:ubiquitin protein ligase activity"/>
    <property type="evidence" value="ECO:0007669"/>
    <property type="project" value="UniProtKB-EC"/>
</dbReference>
<evidence type="ECO:0000256" key="7">
    <source>
        <dbReference type="ARBA" id="ARBA00022723"/>
    </source>
</evidence>
<gene>
    <name evidence="18" type="primary">LOC122131693</name>
</gene>
<evidence type="ECO:0000256" key="11">
    <source>
        <dbReference type="ARBA" id="ARBA00023218"/>
    </source>
</evidence>
<dbReference type="FunFam" id="3.30.40.10:FF:000175">
    <property type="entry name" value="Putative E3 ubiquitin-protein ligase MYLIP"/>
    <property type="match status" value="1"/>
</dbReference>
<dbReference type="KEGG" id="char:122131693"/>
<dbReference type="PROSITE" id="PS50057">
    <property type="entry name" value="FERM_3"/>
    <property type="match status" value="1"/>
</dbReference>
<dbReference type="SMART" id="SM01196">
    <property type="entry name" value="FERM_C"/>
    <property type="match status" value="1"/>
</dbReference>
<keyword evidence="11" id="KW-0217">Developmental protein</keyword>
<organism evidence="17 18">
    <name type="scientific">Clupea harengus</name>
    <name type="common">Atlantic herring</name>
    <dbReference type="NCBI Taxonomy" id="7950"/>
    <lineage>
        <taxon>Eukaryota</taxon>
        <taxon>Metazoa</taxon>
        <taxon>Chordata</taxon>
        <taxon>Craniata</taxon>
        <taxon>Vertebrata</taxon>
        <taxon>Euteleostomi</taxon>
        <taxon>Actinopterygii</taxon>
        <taxon>Neopterygii</taxon>
        <taxon>Teleostei</taxon>
        <taxon>Clupei</taxon>
        <taxon>Clupeiformes</taxon>
        <taxon>Clupeoidei</taxon>
        <taxon>Clupeidae</taxon>
        <taxon>Clupea</taxon>
    </lineage>
</organism>
<dbReference type="GeneID" id="122131693"/>
<feature type="domain" description="RING-type" evidence="16">
    <location>
        <begin position="388"/>
        <end position="423"/>
    </location>
</feature>
<keyword evidence="5" id="KW-0963">Cytoplasm</keyword>
<reference evidence="18" key="1">
    <citation type="submission" date="2025-08" db="UniProtKB">
        <authorList>
            <consortium name="RefSeq"/>
        </authorList>
    </citation>
    <scope>IDENTIFICATION</scope>
</reference>
<dbReference type="InterPro" id="IPR018980">
    <property type="entry name" value="FERM_PH-like_C"/>
</dbReference>
<dbReference type="Proteomes" id="UP000515152">
    <property type="component" value="Unplaced"/>
</dbReference>
<name>A0A8M1KED8_CLUHA</name>
<dbReference type="GO" id="GO:0005737">
    <property type="term" value="C:cytoplasm"/>
    <property type="evidence" value="ECO:0007669"/>
    <property type="project" value="UniProtKB-SubCell"/>
</dbReference>
<dbReference type="Pfam" id="PF09379">
    <property type="entry name" value="FERM_N"/>
    <property type="match status" value="1"/>
</dbReference>
<dbReference type="CDD" id="cd14473">
    <property type="entry name" value="FERM_B-lobe"/>
    <property type="match status" value="1"/>
</dbReference>
<evidence type="ECO:0000256" key="14">
    <source>
        <dbReference type="PROSITE-ProRule" id="PRU00175"/>
    </source>
</evidence>
<evidence type="ECO:0000259" key="16">
    <source>
        <dbReference type="PROSITE" id="PS50089"/>
    </source>
</evidence>
<evidence type="ECO:0000256" key="3">
    <source>
        <dbReference type="ARBA" id="ARBA00004906"/>
    </source>
</evidence>
<comment type="function">
    <text evidence="12">E3 ubiquitin-protein ligase that mediates ubiquitination and subsequent proteasomal degradation of myosin regulatory light chain (MRLC). Regulates cell movements during gastrulation by acting downstream of fz7 to antagonize the frizzled-signaling pathway.</text>
</comment>
<sequence length="474" mass="52933">MFCHVTRSDSVVMEVEVDPKANGEDCLNKVCEKLGIIEVDYFGLQFTGNGGESLWLNLRNRISQQMDNVSPCRLKLRVKFFVEPHLILQEQTRHLFLLHVKEELQRGSLRLDAEQASELCALLAQAELGDYNKNAAKYCYTHLYRQEPNPATINSIISKHKELEGMGRPSAEYRALQLVSTVENYGVEWHWAKDHEGQNLAIGVGPEGVAVCREDFTLINRIIYPVFQMATHSGKNVNLTVTKDTGDSVVLDFKLVSSKAAKGLYRAITEIHAFYRCDTVTSAVMMQYSRDFKGHLASLFLNENIDLGKKYVFDIQRTSKEVYDHTRRALFSAGAVSGGVIPAGRCPPSLSPLHILGEDGDEDGSCKSCREKHLLEEKLQRLQEALLCALCCEEEINAAFCPCGHAVCCQGCAAQLQCCPVCRSEVDHIQHVYLPTCASLLNLAVPSKPTYSITRALPQHRGAEIDYTDSEKIC</sequence>
<dbReference type="GO" id="GO:0006511">
    <property type="term" value="P:ubiquitin-dependent protein catabolic process"/>
    <property type="evidence" value="ECO:0007669"/>
    <property type="project" value="TreeGrafter"/>
</dbReference>
<keyword evidence="10" id="KW-0862">Zinc</keyword>
<dbReference type="PANTHER" id="PTHR23280">
    <property type="entry name" value="4.1 G PROTEIN"/>
    <property type="match status" value="1"/>
</dbReference>
<dbReference type="Pfam" id="PF13920">
    <property type="entry name" value="zf-C3HC4_3"/>
    <property type="match status" value="1"/>
</dbReference>
<dbReference type="FunFam" id="2.30.29.30:FF:000164">
    <property type="entry name" value="Putative E3 ubiquitin-protein ligase MYLIP"/>
    <property type="match status" value="1"/>
</dbReference>
<evidence type="ECO:0000256" key="5">
    <source>
        <dbReference type="ARBA" id="ARBA00022490"/>
    </source>
</evidence>
<keyword evidence="7" id="KW-0479">Metal-binding</keyword>
<comment type="subunit">
    <text evidence="13">Interacts with anxa5.</text>
</comment>
<evidence type="ECO:0000313" key="17">
    <source>
        <dbReference type="Proteomes" id="UP000515152"/>
    </source>
</evidence>
<feature type="domain" description="FERM" evidence="15">
    <location>
        <begin position="1"/>
        <end position="279"/>
    </location>
</feature>
<dbReference type="InterPro" id="IPR019748">
    <property type="entry name" value="FERM_central"/>
</dbReference>
<keyword evidence="6" id="KW-0808">Transferase</keyword>
<accession>A0A8M1KED8</accession>
<dbReference type="PROSITE" id="PS50089">
    <property type="entry name" value="ZF_RING_2"/>
    <property type="match status" value="1"/>
</dbReference>
<keyword evidence="8 14" id="KW-0863">Zinc-finger</keyword>
<evidence type="ECO:0000256" key="1">
    <source>
        <dbReference type="ARBA" id="ARBA00000900"/>
    </source>
</evidence>
<evidence type="ECO:0000256" key="2">
    <source>
        <dbReference type="ARBA" id="ARBA00004496"/>
    </source>
</evidence>
<evidence type="ECO:0000256" key="12">
    <source>
        <dbReference type="ARBA" id="ARBA00055346"/>
    </source>
</evidence>
<dbReference type="AlphaFoldDB" id="A0A8M1KED8"/>
<keyword evidence="9" id="KW-0833">Ubl conjugation pathway</keyword>
<dbReference type="InterPro" id="IPR019749">
    <property type="entry name" value="Band_41_domain"/>
</dbReference>
<evidence type="ECO:0000256" key="10">
    <source>
        <dbReference type="ARBA" id="ARBA00022833"/>
    </source>
</evidence>
<dbReference type="GO" id="GO:0008270">
    <property type="term" value="F:zinc ion binding"/>
    <property type="evidence" value="ECO:0007669"/>
    <property type="project" value="UniProtKB-KW"/>
</dbReference>
<dbReference type="RefSeq" id="XP_042562272.1">
    <property type="nucleotide sequence ID" value="XM_042706338.1"/>
</dbReference>
<dbReference type="PANTHER" id="PTHR23280:SF13">
    <property type="entry name" value="E3 UBIQUITIN-PROTEIN LIGASE MYLIP"/>
    <property type="match status" value="1"/>
</dbReference>
<evidence type="ECO:0000256" key="6">
    <source>
        <dbReference type="ARBA" id="ARBA00022679"/>
    </source>
</evidence>
<dbReference type="CDD" id="cd16523">
    <property type="entry name" value="RING-HC_MYLIP"/>
    <property type="match status" value="1"/>
</dbReference>
<keyword evidence="11" id="KW-0306">Gastrulation</keyword>
<dbReference type="FunFam" id="1.20.80.10:FF:000019">
    <property type="entry name" value="E3 ubiquitin-protein ligase MYLIP"/>
    <property type="match status" value="1"/>
</dbReference>
<dbReference type="InterPro" id="IPR001841">
    <property type="entry name" value="Znf_RING"/>
</dbReference>
<evidence type="ECO:0000313" key="18">
    <source>
        <dbReference type="RefSeq" id="XP_042562272.1"/>
    </source>
</evidence>
<dbReference type="SMART" id="SM00295">
    <property type="entry name" value="B41"/>
    <property type="match status" value="1"/>
</dbReference>
<dbReference type="EC" id="2.3.2.27" evidence="4"/>
<comment type="catalytic activity">
    <reaction evidence="1">
        <text>S-ubiquitinyl-[E2 ubiquitin-conjugating enzyme]-L-cysteine + [acceptor protein]-L-lysine = [E2 ubiquitin-conjugating enzyme]-L-cysteine + N(6)-ubiquitinyl-[acceptor protein]-L-lysine.</text>
        <dbReference type="EC" id="2.3.2.27"/>
    </reaction>
</comment>
<dbReference type="Pfam" id="PF09380">
    <property type="entry name" value="FERM_C"/>
    <property type="match status" value="1"/>
</dbReference>
<comment type="pathway">
    <text evidence="3">Protein modification; protein ubiquitination.</text>
</comment>
<dbReference type="Pfam" id="PF00373">
    <property type="entry name" value="FERM_M"/>
    <property type="match status" value="1"/>
</dbReference>
<evidence type="ECO:0000256" key="13">
    <source>
        <dbReference type="ARBA" id="ARBA00062023"/>
    </source>
</evidence>
<dbReference type="InterPro" id="IPR000299">
    <property type="entry name" value="FERM_domain"/>
</dbReference>
<dbReference type="InterPro" id="IPR041790">
    <property type="entry name" value="MYLIP_FERM_C"/>
</dbReference>
<evidence type="ECO:0000256" key="9">
    <source>
        <dbReference type="ARBA" id="ARBA00022786"/>
    </source>
</evidence>
<dbReference type="FunFam" id="3.10.20.90:FF:000129">
    <property type="entry name" value="E3 ubiquitin-protein ligase MYLIP isoform X1"/>
    <property type="match status" value="1"/>
</dbReference>
<dbReference type="CDD" id="cd17104">
    <property type="entry name" value="FERM_F1_MYLIP"/>
    <property type="match status" value="1"/>
</dbReference>